<evidence type="ECO:0000313" key="3">
    <source>
        <dbReference type="WBParaSite" id="ASIM_0000953001-mRNA-1"/>
    </source>
</evidence>
<organism evidence="3">
    <name type="scientific">Anisakis simplex</name>
    <name type="common">Herring worm</name>
    <dbReference type="NCBI Taxonomy" id="6269"/>
    <lineage>
        <taxon>Eukaryota</taxon>
        <taxon>Metazoa</taxon>
        <taxon>Ecdysozoa</taxon>
        <taxon>Nematoda</taxon>
        <taxon>Chromadorea</taxon>
        <taxon>Rhabditida</taxon>
        <taxon>Spirurina</taxon>
        <taxon>Ascaridomorpha</taxon>
        <taxon>Ascaridoidea</taxon>
        <taxon>Anisakidae</taxon>
        <taxon>Anisakis</taxon>
        <taxon>Anisakis simplex complex</taxon>
    </lineage>
</organism>
<dbReference type="OrthoDB" id="5783032at2759"/>
<dbReference type="WBParaSite" id="ASIM_0000953001-mRNA-1">
    <property type="protein sequence ID" value="ASIM_0000953001-mRNA-1"/>
    <property type="gene ID" value="ASIM_0000953001"/>
</dbReference>
<reference evidence="1 2" key="2">
    <citation type="submission" date="2018-11" db="EMBL/GenBank/DDBJ databases">
        <authorList>
            <consortium name="Pathogen Informatics"/>
        </authorList>
    </citation>
    <scope>NUCLEOTIDE SEQUENCE [LARGE SCALE GENOMIC DNA]</scope>
</reference>
<name>A0A0M3JPD5_ANISI</name>
<evidence type="ECO:0000313" key="1">
    <source>
        <dbReference type="EMBL" id="VDK38277.1"/>
    </source>
</evidence>
<reference evidence="3" key="1">
    <citation type="submission" date="2017-02" db="UniProtKB">
        <authorList>
            <consortium name="WormBaseParasite"/>
        </authorList>
    </citation>
    <scope>IDENTIFICATION</scope>
</reference>
<keyword evidence="2" id="KW-1185">Reference proteome</keyword>
<evidence type="ECO:0000313" key="2">
    <source>
        <dbReference type="Proteomes" id="UP000267096"/>
    </source>
</evidence>
<gene>
    <name evidence="1" type="ORF">ASIM_LOCUS9272</name>
</gene>
<dbReference type="EMBL" id="UYRR01027812">
    <property type="protein sequence ID" value="VDK38277.1"/>
    <property type="molecule type" value="Genomic_DNA"/>
</dbReference>
<dbReference type="Proteomes" id="UP000267096">
    <property type="component" value="Unassembled WGS sequence"/>
</dbReference>
<dbReference type="AlphaFoldDB" id="A0A0M3JPD5"/>
<accession>A0A0M3JPD5</accession>
<protein>
    <submittedName>
        <fullName evidence="3">Hydrocephalus-inducing protein homolog</fullName>
    </submittedName>
</protein>
<sequence length="95" mass="10627">MYPFKAASDQKKRKVFSGFQEKPVQCERLPSAPQCSGAPEGCMGATWLAGFHAYMVEESTEATLYEFTLLNKSSSHLVSFNSHLQVAYSRQKSDQ</sequence>
<proteinExistence type="predicted"/>